<sequence>MNLQVRTETPDDYASVYRLNYDAFGQRDDESQLVERIRNSHGFIPELSIVAEYEEDIVGHALLSQAHIVHEKGEYPVIVLAPIAVHPSMQKQGVGKALIEEGLKRCKELHFGLVFLIGHPSYYPQFGFEPARALGFELKQFQVPDEVFMVRVLVDDLADVPWGELQYPAIFL</sequence>
<keyword evidence="2" id="KW-0808">Transferase</keyword>
<dbReference type="Pfam" id="PF13527">
    <property type="entry name" value="Acetyltransf_9"/>
    <property type="match status" value="1"/>
</dbReference>
<dbReference type="PROSITE" id="PS51186">
    <property type="entry name" value="GNAT"/>
    <property type="match status" value="1"/>
</dbReference>
<evidence type="ECO:0000259" key="1">
    <source>
        <dbReference type="PROSITE" id="PS51186"/>
    </source>
</evidence>
<keyword evidence="3" id="KW-1185">Reference proteome</keyword>
<dbReference type="AlphaFoldDB" id="A0A1T2X1I6"/>
<dbReference type="STRING" id="1324314.BVG16_26900"/>
<feature type="domain" description="N-acetyltransferase" evidence="1">
    <location>
        <begin position="3"/>
        <end position="154"/>
    </location>
</feature>
<dbReference type="InterPro" id="IPR016181">
    <property type="entry name" value="Acyl_CoA_acyltransferase"/>
</dbReference>
<proteinExistence type="predicted"/>
<evidence type="ECO:0000313" key="2">
    <source>
        <dbReference type="EMBL" id="OPA73722.1"/>
    </source>
</evidence>
<dbReference type="InterPro" id="IPR000182">
    <property type="entry name" value="GNAT_dom"/>
</dbReference>
<protein>
    <submittedName>
        <fullName evidence="2">GNAT family N-acetyltransferase</fullName>
    </submittedName>
</protein>
<dbReference type="SUPFAM" id="SSF55729">
    <property type="entry name" value="Acyl-CoA N-acyltransferases (Nat)"/>
    <property type="match status" value="1"/>
</dbReference>
<dbReference type="GO" id="GO:0016747">
    <property type="term" value="F:acyltransferase activity, transferring groups other than amino-acyl groups"/>
    <property type="evidence" value="ECO:0007669"/>
    <property type="project" value="InterPro"/>
</dbReference>
<dbReference type="Proteomes" id="UP000190188">
    <property type="component" value="Unassembled WGS sequence"/>
</dbReference>
<comment type="caution">
    <text evidence="2">The sequence shown here is derived from an EMBL/GenBank/DDBJ whole genome shotgun (WGS) entry which is preliminary data.</text>
</comment>
<evidence type="ECO:0000313" key="3">
    <source>
        <dbReference type="Proteomes" id="UP000190188"/>
    </source>
</evidence>
<dbReference type="RefSeq" id="WP_078502288.1">
    <property type="nucleotide sequence ID" value="NZ_MSZX01000014.1"/>
</dbReference>
<dbReference type="EMBL" id="MSZX01000014">
    <property type="protein sequence ID" value="OPA73722.1"/>
    <property type="molecule type" value="Genomic_DNA"/>
</dbReference>
<dbReference type="OrthoDB" id="9797178at2"/>
<gene>
    <name evidence="2" type="ORF">BVG16_26900</name>
</gene>
<name>A0A1T2X1I6_9BACL</name>
<organism evidence="2 3">
    <name type="scientific">Paenibacillus selenitireducens</name>
    <dbReference type="NCBI Taxonomy" id="1324314"/>
    <lineage>
        <taxon>Bacteria</taxon>
        <taxon>Bacillati</taxon>
        <taxon>Bacillota</taxon>
        <taxon>Bacilli</taxon>
        <taxon>Bacillales</taxon>
        <taxon>Paenibacillaceae</taxon>
        <taxon>Paenibacillus</taxon>
    </lineage>
</organism>
<accession>A0A1T2X1I6</accession>
<dbReference type="CDD" id="cd04301">
    <property type="entry name" value="NAT_SF"/>
    <property type="match status" value="1"/>
</dbReference>
<reference evidence="2 3" key="1">
    <citation type="submission" date="2017-01" db="EMBL/GenBank/DDBJ databases">
        <title>Genome analysis of Paenibacillus selenitrireducens ES3-24.</title>
        <authorList>
            <person name="Xu D."/>
            <person name="Yao R."/>
            <person name="Zheng S."/>
        </authorList>
    </citation>
    <scope>NUCLEOTIDE SEQUENCE [LARGE SCALE GENOMIC DNA]</scope>
    <source>
        <strain evidence="2 3">ES3-24</strain>
    </source>
</reference>
<dbReference type="Gene3D" id="3.40.630.30">
    <property type="match status" value="1"/>
</dbReference>